<dbReference type="InterPro" id="IPR037518">
    <property type="entry name" value="MPN"/>
</dbReference>
<comment type="caution">
    <text evidence="11">The sequence shown here is derived from an EMBL/GenBank/DDBJ whole genome shotgun (WGS) entry which is preliminary data.</text>
</comment>
<evidence type="ECO:0000256" key="2">
    <source>
        <dbReference type="ARBA" id="ARBA00010981"/>
    </source>
</evidence>
<dbReference type="GO" id="GO:0140492">
    <property type="term" value="F:metal-dependent deubiquitinase activity"/>
    <property type="evidence" value="ECO:0007669"/>
    <property type="project" value="InterPro"/>
</dbReference>
<proteinExistence type="inferred from homology"/>
<dbReference type="Gene3D" id="1.20.58.80">
    <property type="entry name" value="Phosphotransferase system, lactose/cellobiose-type IIA subunit"/>
    <property type="match status" value="1"/>
</dbReference>
<keyword evidence="12" id="KW-1185">Reference proteome</keyword>
<dbReference type="GO" id="GO:0006508">
    <property type="term" value="P:proteolysis"/>
    <property type="evidence" value="ECO:0007669"/>
    <property type="project" value="UniProtKB-KW"/>
</dbReference>
<organism evidence="11 12">
    <name type="scientific">Takifugu flavidus</name>
    <name type="common">sansaifugu</name>
    <dbReference type="NCBI Taxonomy" id="433684"/>
    <lineage>
        <taxon>Eukaryota</taxon>
        <taxon>Metazoa</taxon>
        <taxon>Chordata</taxon>
        <taxon>Craniata</taxon>
        <taxon>Vertebrata</taxon>
        <taxon>Euteleostomi</taxon>
        <taxon>Actinopterygii</taxon>
        <taxon>Neopterygii</taxon>
        <taxon>Teleostei</taxon>
        <taxon>Neoteleostei</taxon>
        <taxon>Acanthomorphata</taxon>
        <taxon>Eupercaria</taxon>
        <taxon>Tetraodontiformes</taxon>
        <taxon>Tetradontoidea</taxon>
        <taxon>Tetraodontidae</taxon>
        <taxon>Takifugu</taxon>
    </lineage>
</organism>
<keyword evidence="3" id="KW-0645">Protease</keyword>
<dbReference type="InterPro" id="IPR015063">
    <property type="entry name" value="USP8_dimer"/>
</dbReference>
<feature type="compositionally biased region" description="Polar residues" evidence="9">
    <location>
        <begin position="218"/>
        <end position="228"/>
    </location>
</feature>
<sequence>MADHNDVTMPPEERVRALTKKGSSVDVNDDVPPRRYFRSGMEMIRMASIYTEEGNIEHAFLLYNKYITLFIEKLPKHPDYKTANIPEKKETLKKLKDVAFPQAEILKKALLKRFDQEYAQYLSKKKAEEEVLAREQSRQRALDVERERVAEMQRRQREQEQFSAFEEMIRRQELEKERQRVLLEFPKPATPSPDAPLIPGIQPPSLVSPSAPQGPGDLSTNHQYNRPPQSAGPPNFDRSLKPGSLFSPGNNNTMVDALRQLSVPSELCRSFLRLAEANTSRAVETCGILCGKLTRNAFTVTHVIVPKQCGGPDYCDTENEEELFLIQDQYDLITLGWIHTHPTQTAFLSSVDLHTHCSYQIMLPEAIAIVCSPKFNEIGYFKLTDRGTKEISTCKQKGFHPHSKDPPLFTHAGHVSITEGTVAVVDLR</sequence>
<evidence type="ECO:0000256" key="5">
    <source>
        <dbReference type="ARBA" id="ARBA00022786"/>
    </source>
</evidence>
<evidence type="ECO:0000256" key="6">
    <source>
        <dbReference type="ARBA" id="ARBA00022801"/>
    </source>
</evidence>
<keyword evidence="5" id="KW-0833">Ubl conjugation pathway</keyword>
<dbReference type="GO" id="GO:0061578">
    <property type="term" value="F:K63-linked deubiquitinase activity"/>
    <property type="evidence" value="ECO:0007669"/>
    <property type="project" value="InterPro"/>
</dbReference>
<feature type="domain" description="MPN" evidence="10">
    <location>
        <begin position="261"/>
        <end position="389"/>
    </location>
</feature>
<dbReference type="GO" id="GO:0070536">
    <property type="term" value="P:protein K63-linked deubiquitination"/>
    <property type="evidence" value="ECO:0007669"/>
    <property type="project" value="InterPro"/>
</dbReference>
<dbReference type="PANTHER" id="PTHR12947">
    <property type="entry name" value="AMSH-LIKE PROTEASE"/>
    <property type="match status" value="1"/>
</dbReference>
<dbReference type="GO" id="GO:0032154">
    <property type="term" value="C:cleavage furrow"/>
    <property type="evidence" value="ECO:0007669"/>
    <property type="project" value="UniProtKB-ARBA"/>
</dbReference>
<evidence type="ECO:0000259" key="10">
    <source>
        <dbReference type="PROSITE" id="PS50249"/>
    </source>
</evidence>
<dbReference type="SUPFAM" id="SSF102712">
    <property type="entry name" value="JAB1/MPN domain"/>
    <property type="match status" value="1"/>
</dbReference>
<dbReference type="AlphaFoldDB" id="A0A5C6MZK4"/>
<dbReference type="CDD" id="cd08066">
    <property type="entry name" value="MPN_AMSH_like"/>
    <property type="match status" value="1"/>
</dbReference>
<evidence type="ECO:0000256" key="3">
    <source>
        <dbReference type="ARBA" id="ARBA00022670"/>
    </source>
</evidence>
<dbReference type="GO" id="GO:0046872">
    <property type="term" value="F:metal ion binding"/>
    <property type="evidence" value="ECO:0007669"/>
    <property type="project" value="UniProtKB-KW"/>
</dbReference>
<dbReference type="Proteomes" id="UP000324091">
    <property type="component" value="Chromosome 5"/>
</dbReference>
<dbReference type="PROSITE" id="PS50249">
    <property type="entry name" value="MPN"/>
    <property type="match status" value="1"/>
</dbReference>
<evidence type="ECO:0000256" key="7">
    <source>
        <dbReference type="ARBA" id="ARBA00022833"/>
    </source>
</evidence>
<evidence type="ECO:0000256" key="1">
    <source>
        <dbReference type="ARBA" id="ARBA00001947"/>
    </source>
</evidence>
<keyword evidence="7" id="KW-0862">Zinc</keyword>
<dbReference type="PANTHER" id="PTHR12947:SF8">
    <property type="entry name" value="STAM-BINDING PROTEIN"/>
    <property type="match status" value="1"/>
</dbReference>
<reference evidence="11 12" key="1">
    <citation type="submission" date="2019-04" db="EMBL/GenBank/DDBJ databases">
        <title>Chromosome genome assembly for Takifugu flavidus.</title>
        <authorList>
            <person name="Xiao S."/>
        </authorList>
    </citation>
    <scope>NUCLEOTIDE SEQUENCE [LARGE SCALE GENOMIC DNA]</scope>
    <source>
        <strain evidence="11">HTHZ2018</strain>
        <tissue evidence="11">Muscle</tissue>
    </source>
</reference>
<evidence type="ECO:0000313" key="11">
    <source>
        <dbReference type="EMBL" id="TWW60149.1"/>
    </source>
</evidence>
<accession>A0A5C6MZK4</accession>
<dbReference type="GO" id="GO:0005768">
    <property type="term" value="C:endosome"/>
    <property type="evidence" value="ECO:0007669"/>
    <property type="project" value="TreeGrafter"/>
</dbReference>
<dbReference type="SUPFAM" id="SSF140856">
    <property type="entry name" value="USP8 N-terminal domain-like"/>
    <property type="match status" value="1"/>
</dbReference>
<feature type="region of interest" description="Disordered" evidence="9">
    <location>
        <begin position="186"/>
        <end position="248"/>
    </location>
</feature>
<evidence type="ECO:0000313" key="12">
    <source>
        <dbReference type="Proteomes" id="UP000324091"/>
    </source>
</evidence>
<keyword evidence="6" id="KW-0378">Hydrolase</keyword>
<comment type="similarity">
    <text evidence="2">Belongs to the peptidase M67C family.</text>
</comment>
<dbReference type="InterPro" id="IPR000555">
    <property type="entry name" value="JAMM/MPN+_dom"/>
</dbReference>
<dbReference type="FunFam" id="3.40.140.10:FF:000010">
    <property type="entry name" value="AMSH-like protease isoform X1"/>
    <property type="match status" value="1"/>
</dbReference>
<evidence type="ECO:0000256" key="4">
    <source>
        <dbReference type="ARBA" id="ARBA00022723"/>
    </source>
</evidence>
<dbReference type="FunFam" id="1.20.58.80:FF:000013">
    <property type="entry name" value="STAM-binding protein-like A"/>
    <property type="match status" value="1"/>
</dbReference>
<dbReference type="SMART" id="SM00232">
    <property type="entry name" value="JAB_MPN"/>
    <property type="match status" value="1"/>
</dbReference>
<evidence type="ECO:0000256" key="9">
    <source>
        <dbReference type="SAM" id="MobiDB-lite"/>
    </source>
</evidence>
<dbReference type="EMBL" id="RHFK02000018">
    <property type="protein sequence ID" value="TWW60149.1"/>
    <property type="molecule type" value="Genomic_DNA"/>
</dbReference>
<dbReference type="Pfam" id="PF01398">
    <property type="entry name" value="JAB"/>
    <property type="match status" value="1"/>
</dbReference>
<keyword evidence="4" id="KW-0479">Metal-binding</keyword>
<comment type="cofactor">
    <cofactor evidence="1">
        <name>Zn(2+)</name>
        <dbReference type="ChEBI" id="CHEBI:29105"/>
    </cofactor>
</comment>
<keyword evidence="8" id="KW-0482">Metalloprotease</keyword>
<evidence type="ECO:0000256" key="8">
    <source>
        <dbReference type="ARBA" id="ARBA00023049"/>
    </source>
</evidence>
<dbReference type="InterPro" id="IPR044098">
    <property type="entry name" value="STAMBP/STALP-like_MPN"/>
</dbReference>
<protein>
    <submittedName>
        <fullName evidence="11">STAM-binding protein-like A</fullName>
    </submittedName>
</protein>
<name>A0A5C6MZK4_9TELE</name>
<dbReference type="Pfam" id="PF08969">
    <property type="entry name" value="USP8_dimer"/>
    <property type="match status" value="1"/>
</dbReference>
<gene>
    <name evidence="11" type="ORF">D4764_05G0002390</name>
</gene>
<dbReference type="Gene3D" id="3.40.140.10">
    <property type="entry name" value="Cytidine Deaminase, domain 2"/>
    <property type="match status" value="1"/>
</dbReference>